<evidence type="ECO:0000313" key="9">
    <source>
        <dbReference type="EMBL" id="MBF9128610.1"/>
    </source>
</evidence>
<evidence type="ECO:0000256" key="5">
    <source>
        <dbReference type="ARBA" id="ARBA00022963"/>
    </source>
</evidence>
<comment type="catalytic activity">
    <reaction evidence="1">
        <text>a 1,2-diacyl-sn-glycero-3-phosphocholine + H2O = a 1,2-diacyl-sn-glycero-3-phosphate + choline + H(+)</text>
        <dbReference type="Rhea" id="RHEA:14445"/>
        <dbReference type="ChEBI" id="CHEBI:15354"/>
        <dbReference type="ChEBI" id="CHEBI:15377"/>
        <dbReference type="ChEBI" id="CHEBI:15378"/>
        <dbReference type="ChEBI" id="CHEBI:57643"/>
        <dbReference type="ChEBI" id="CHEBI:58608"/>
        <dbReference type="EC" id="3.1.4.4"/>
    </reaction>
</comment>
<keyword evidence="5" id="KW-0442">Lipid degradation</keyword>
<evidence type="ECO:0000256" key="4">
    <source>
        <dbReference type="ARBA" id="ARBA00022801"/>
    </source>
</evidence>
<comment type="similarity">
    <text evidence="2">Belongs to the phospholipase D family.</text>
</comment>
<dbReference type="RefSeq" id="WP_196200256.1">
    <property type="nucleotide sequence ID" value="NZ_JADPUN010000081.1"/>
</dbReference>
<evidence type="ECO:0000256" key="7">
    <source>
        <dbReference type="SAM" id="SignalP"/>
    </source>
</evidence>
<dbReference type="EC" id="3.1.4.4" evidence="3"/>
<dbReference type="Gene3D" id="3.30.870.10">
    <property type="entry name" value="Endonuclease Chain A"/>
    <property type="match status" value="2"/>
</dbReference>
<feature type="domain" description="Phospholipase D-like" evidence="8">
    <location>
        <begin position="98"/>
        <end position="237"/>
    </location>
</feature>
<accession>A0ABS0GR13</accession>
<feature type="domain" description="Phospholipase D-like" evidence="8">
    <location>
        <begin position="289"/>
        <end position="418"/>
    </location>
</feature>
<protein>
    <recommendedName>
        <fullName evidence="3">phospholipase D</fullName>
        <ecNumber evidence="3">3.1.4.4</ecNumber>
    </recommendedName>
</protein>
<dbReference type="PANTHER" id="PTHR43856:SF1">
    <property type="entry name" value="MITOCHONDRIAL CARDIOLIPIN HYDROLASE"/>
    <property type="match status" value="1"/>
</dbReference>
<organism evidence="9 10">
    <name type="scientific">Plantactinospora alkalitolerans</name>
    <dbReference type="NCBI Taxonomy" id="2789879"/>
    <lineage>
        <taxon>Bacteria</taxon>
        <taxon>Bacillati</taxon>
        <taxon>Actinomycetota</taxon>
        <taxon>Actinomycetes</taxon>
        <taxon>Micromonosporales</taxon>
        <taxon>Micromonosporaceae</taxon>
        <taxon>Plantactinospora</taxon>
    </lineage>
</organism>
<comment type="caution">
    <text evidence="9">The sequence shown here is derived from an EMBL/GenBank/DDBJ whole genome shotgun (WGS) entry which is preliminary data.</text>
</comment>
<evidence type="ECO:0000256" key="2">
    <source>
        <dbReference type="ARBA" id="ARBA00008664"/>
    </source>
</evidence>
<dbReference type="Pfam" id="PF13091">
    <property type="entry name" value="PLDc_2"/>
    <property type="match status" value="2"/>
</dbReference>
<sequence length="433" mass="46387">MRMLRTRRVQVRVGMASCAALGLLAAALPVPPAMAAGPSVSAAPAGPSAPVDAADGAVVAADPFSAYTRFNIPADDGTRDRTIEDELVRLADGVPAGGYIRGLMYSWSSPVVAEALKRAQARGVIVRVVLDETGGGVNTGADNAAMAVLNSANLDDLVICGKTSSTVSGSTACIGNKSNSINHNKVFTFSTSGTMKRVVFVSSQNLTFSQNNLFNSAVVVHEDYELYDHFTAYFNDMRAQRKNNDYFNSTNGYYKSPTTAVTVYHSPRADSDTLANRLAEVDAYASGCSVDVAQAQFTDARPQVASELRRIGRMGCRVRVVYGSMGSTAYATLNGQPNVSLKKYYDAEASNYDGRVVTLHSKNIIIKGTFAGVTGRSVVFTGSHNVTDPALTDHDETLMKIEHPTVWTDFHNNFETLWSRAKCVNPDNGSCTL</sequence>
<dbReference type="InterPro" id="IPR025202">
    <property type="entry name" value="PLD-like_dom"/>
</dbReference>
<feature type="chain" id="PRO_5046501756" description="phospholipase D" evidence="7">
    <location>
        <begin position="36"/>
        <end position="433"/>
    </location>
</feature>
<feature type="signal peptide" evidence="7">
    <location>
        <begin position="1"/>
        <end position="35"/>
    </location>
</feature>
<gene>
    <name evidence="9" type="ORF">I0C86_06350</name>
</gene>
<dbReference type="EMBL" id="JADPUN010000081">
    <property type="protein sequence ID" value="MBF9128610.1"/>
    <property type="molecule type" value="Genomic_DNA"/>
</dbReference>
<keyword evidence="4" id="KW-0378">Hydrolase</keyword>
<keyword evidence="7" id="KW-0732">Signal</keyword>
<dbReference type="InterPro" id="IPR051406">
    <property type="entry name" value="PLD_domain"/>
</dbReference>
<dbReference type="PANTHER" id="PTHR43856">
    <property type="entry name" value="CARDIOLIPIN HYDROLASE"/>
    <property type="match status" value="1"/>
</dbReference>
<evidence type="ECO:0000259" key="8">
    <source>
        <dbReference type="Pfam" id="PF13091"/>
    </source>
</evidence>
<evidence type="ECO:0000256" key="6">
    <source>
        <dbReference type="ARBA" id="ARBA00023098"/>
    </source>
</evidence>
<keyword evidence="6" id="KW-0443">Lipid metabolism</keyword>
<reference evidence="9 10" key="1">
    <citation type="submission" date="2020-11" db="EMBL/GenBank/DDBJ databases">
        <title>A novel isolate from a Black sea contaminated sediment with potential to produce alkanes: Plantactinospora alkalitolerans sp. nov.</title>
        <authorList>
            <person name="Carro L."/>
            <person name="Veyisoglu A."/>
            <person name="Guven K."/>
            <person name="Schumann P."/>
            <person name="Klenk H.-P."/>
            <person name="Sahin N."/>
        </authorList>
    </citation>
    <scope>NUCLEOTIDE SEQUENCE [LARGE SCALE GENOMIC DNA]</scope>
    <source>
        <strain evidence="9 10">S1510</strain>
    </source>
</reference>
<evidence type="ECO:0000256" key="1">
    <source>
        <dbReference type="ARBA" id="ARBA00000798"/>
    </source>
</evidence>
<evidence type="ECO:0000256" key="3">
    <source>
        <dbReference type="ARBA" id="ARBA00012027"/>
    </source>
</evidence>
<name>A0ABS0GR13_9ACTN</name>
<dbReference type="Proteomes" id="UP000638560">
    <property type="component" value="Unassembled WGS sequence"/>
</dbReference>
<dbReference type="SUPFAM" id="SSF56024">
    <property type="entry name" value="Phospholipase D/nuclease"/>
    <property type="match status" value="2"/>
</dbReference>
<keyword evidence="10" id="KW-1185">Reference proteome</keyword>
<evidence type="ECO:0000313" key="10">
    <source>
        <dbReference type="Proteomes" id="UP000638560"/>
    </source>
</evidence>
<proteinExistence type="inferred from homology"/>